<evidence type="ECO:0000313" key="2">
    <source>
        <dbReference type="EMBL" id="KAF8647642.1"/>
    </source>
</evidence>
<dbReference type="InterPro" id="IPR036465">
    <property type="entry name" value="vWFA_dom_sf"/>
</dbReference>
<dbReference type="EMBL" id="JACEFO010002840">
    <property type="protein sequence ID" value="KAF8647642.1"/>
    <property type="molecule type" value="Genomic_DNA"/>
</dbReference>
<reference evidence="2" key="1">
    <citation type="submission" date="2020-07" db="EMBL/GenBank/DDBJ databases">
        <title>Genome sequence and genetic diversity analysis of an under-domesticated orphan crop, white fonio (Digitaria exilis).</title>
        <authorList>
            <person name="Bennetzen J.L."/>
            <person name="Chen S."/>
            <person name="Ma X."/>
            <person name="Wang X."/>
            <person name="Yssel A.E.J."/>
            <person name="Chaluvadi S.R."/>
            <person name="Johnson M."/>
            <person name="Gangashetty P."/>
            <person name="Hamidou F."/>
            <person name="Sanogo M.D."/>
            <person name="Zwaenepoel A."/>
            <person name="Wallace J."/>
            <person name="Van De Peer Y."/>
            <person name="Van Deynze A."/>
        </authorList>
    </citation>
    <scope>NUCLEOTIDE SEQUENCE</scope>
    <source>
        <tissue evidence="2">Leaves</tissue>
    </source>
</reference>
<comment type="caution">
    <text evidence="2">The sequence shown here is derived from an EMBL/GenBank/DDBJ whole genome shotgun (WGS) entry which is preliminary data.</text>
</comment>
<dbReference type="OrthoDB" id="10264538at2759"/>
<organism evidence="2 3">
    <name type="scientific">Digitaria exilis</name>
    <dbReference type="NCBI Taxonomy" id="1010633"/>
    <lineage>
        <taxon>Eukaryota</taxon>
        <taxon>Viridiplantae</taxon>
        <taxon>Streptophyta</taxon>
        <taxon>Embryophyta</taxon>
        <taxon>Tracheophyta</taxon>
        <taxon>Spermatophyta</taxon>
        <taxon>Magnoliopsida</taxon>
        <taxon>Liliopsida</taxon>
        <taxon>Poales</taxon>
        <taxon>Poaceae</taxon>
        <taxon>PACMAD clade</taxon>
        <taxon>Panicoideae</taxon>
        <taxon>Panicodae</taxon>
        <taxon>Paniceae</taxon>
        <taxon>Anthephorinae</taxon>
        <taxon>Digitaria</taxon>
    </lineage>
</organism>
<dbReference type="Gene3D" id="3.40.50.410">
    <property type="entry name" value="von Willebrand factor, type A domain"/>
    <property type="match status" value="1"/>
</dbReference>
<sequence length="452" mass="49709">MHIPGKAVSSVMQLSTFTKITVIPRENKYRDFPVAVRLKAAEMTVRVKPPVDIVAAIDISGSMRERAGGPSKKRKMDLIEQAMGKVIKNLSGAMNRIAVVTFDDKIRLVTALEEMTEKGQGIISVAVKDLDPQGETKFQGALKKAATVQLDKLQLSLLAFIIFFSDGEDDKFQVENIKDNLGYSIHAFGFSLKKEKDLTTLKAMADASSGSYTLVNEDLEKITEKLDQLTAERTTSMVAVDTIVHLKPLHPGVFLSKIESKIEGSSDSSNSKISEDKQSADIFVGLISSGEQREFTVFLDVPEGHGNGANGTMDLLAVGGSYKQSWDRKTVALGESIVTVKRPGATNSCKELHWIKERMEYWCKVKLNLSAMYEKETAEAEAEAEAGVKCKCHIQQVLREASQEVINKEMHHDIYSAVVHAIKLRQCVNDRVAAAAIENASLSTTQTAETLR</sequence>
<dbReference type="SMART" id="SM00327">
    <property type="entry name" value="VWA"/>
    <property type="match status" value="1"/>
</dbReference>
<name>A0A835A4A4_9POAL</name>
<dbReference type="AlphaFoldDB" id="A0A835A4A4"/>
<evidence type="ECO:0000259" key="1">
    <source>
        <dbReference type="PROSITE" id="PS50234"/>
    </source>
</evidence>
<keyword evidence="3" id="KW-1185">Reference proteome</keyword>
<evidence type="ECO:0000313" key="3">
    <source>
        <dbReference type="Proteomes" id="UP000636709"/>
    </source>
</evidence>
<accession>A0A835A4A4</accession>
<dbReference type="InterPro" id="IPR051266">
    <property type="entry name" value="CLCR"/>
</dbReference>
<dbReference type="Proteomes" id="UP000636709">
    <property type="component" value="Unassembled WGS sequence"/>
</dbReference>
<dbReference type="PROSITE" id="PS50234">
    <property type="entry name" value="VWFA"/>
    <property type="match status" value="1"/>
</dbReference>
<dbReference type="Pfam" id="PF00092">
    <property type="entry name" value="VWA"/>
    <property type="match status" value="1"/>
</dbReference>
<proteinExistence type="predicted"/>
<protein>
    <recommendedName>
        <fullName evidence="1">VWFA domain-containing protein</fullName>
    </recommendedName>
</protein>
<dbReference type="PANTHER" id="PTHR10579:SF122">
    <property type="entry name" value="VWFA DOMAIN-CONTAINING PROTEIN"/>
    <property type="match status" value="1"/>
</dbReference>
<gene>
    <name evidence="2" type="ORF">HU200_065278</name>
</gene>
<dbReference type="SUPFAM" id="SSF53300">
    <property type="entry name" value="vWA-like"/>
    <property type="match status" value="1"/>
</dbReference>
<feature type="domain" description="VWFA" evidence="1">
    <location>
        <begin position="52"/>
        <end position="229"/>
    </location>
</feature>
<dbReference type="InterPro" id="IPR002035">
    <property type="entry name" value="VWF_A"/>
</dbReference>
<dbReference type="PANTHER" id="PTHR10579">
    <property type="entry name" value="CALCIUM-ACTIVATED CHLORIDE CHANNEL REGULATOR"/>
    <property type="match status" value="1"/>
</dbReference>